<gene>
    <name evidence="2" type="ORF">H9910_03235</name>
</gene>
<keyword evidence="1" id="KW-0812">Transmembrane</keyword>
<proteinExistence type="predicted"/>
<dbReference type="Pfam" id="PF07155">
    <property type="entry name" value="ECF-ribofla_trS"/>
    <property type="match status" value="1"/>
</dbReference>
<dbReference type="Proteomes" id="UP000823909">
    <property type="component" value="Unassembled WGS sequence"/>
</dbReference>
<dbReference type="InterPro" id="IPR009825">
    <property type="entry name" value="ECF_substrate-spec-like"/>
</dbReference>
<feature type="transmembrane region" description="Helical" evidence="1">
    <location>
        <begin position="103"/>
        <end position="120"/>
    </location>
</feature>
<evidence type="ECO:0000313" key="2">
    <source>
        <dbReference type="EMBL" id="HJD42011.1"/>
    </source>
</evidence>
<reference evidence="2" key="2">
    <citation type="submission" date="2021-04" db="EMBL/GenBank/DDBJ databases">
        <authorList>
            <person name="Gilroy R."/>
        </authorList>
    </citation>
    <scope>NUCLEOTIDE SEQUENCE</scope>
    <source>
        <strain evidence="2">ChiBcec15-3976</strain>
    </source>
</reference>
<accession>A0A9D2REN9</accession>
<keyword evidence="1" id="KW-0472">Membrane</keyword>
<dbReference type="GO" id="GO:0016020">
    <property type="term" value="C:membrane"/>
    <property type="evidence" value="ECO:0007669"/>
    <property type="project" value="InterPro"/>
</dbReference>
<feature type="transmembrane region" description="Helical" evidence="1">
    <location>
        <begin position="12"/>
        <end position="30"/>
    </location>
</feature>
<dbReference type="NCBIfam" id="TIGR04002">
    <property type="entry name" value="TIGR04002 family protein"/>
    <property type="match status" value="1"/>
</dbReference>
<evidence type="ECO:0000313" key="3">
    <source>
        <dbReference type="Proteomes" id="UP000823909"/>
    </source>
</evidence>
<dbReference type="Gene3D" id="1.10.1760.20">
    <property type="match status" value="1"/>
</dbReference>
<evidence type="ECO:0000256" key="1">
    <source>
        <dbReference type="SAM" id="Phobius"/>
    </source>
</evidence>
<name>A0A9D2REN9_9FIRM</name>
<dbReference type="AlphaFoldDB" id="A0A9D2REN9"/>
<organism evidence="2 3">
    <name type="scientific">Candidatus Mediterraneibacter quadrami</name>
    <dbReference type="NCBI Taxonomy" id="2838684"/>
    <lineage>
        <taxon>Bacteria</taxon>
        <taxon>Bacillati</taxon>
        <taxon>Bacillota</taxon>
        <taxon>Clostridia</taxon>
        <taxon>Lachnospirales</taxon>
        <taxon>Lachnospiraceae</taxon>
        <taxon>Mediterraneibacter</taxon>
    </lineage>
</organism>
<dbReference type="EMBL" id="DWUU01000022">
    <property type="protein sequence ID" value="HJD42011.1"/>
    <property type="molecule type" value="Genomic_DNA"/>
</dbReference>
<feature type="transmembrane region" description="Helical" evidence="1">
    <location>
        <begin position="132"/>
        <end position="156"/>
    </location>
</feature>
<dbReference type="InterPro" id="IPR023812">
    <property type="entry name" value="CHP04002"/>
</dbReference>
<feature type="transmembrane region" description="Helical" evidence="1">
    <location>
        <begin position="74"/>
        <end position="91"/>
    </location>
</feature>
<sequence length="173" mass="18167">MRKQTVKLVTTGIFAAMITVMTAYICHIPYGMNGGYIHFGDTLIYLAAVFLPRPCALAAAAIGGGMADLLTAPVWMPATVIIKMLIVLPFSGKNGKLLCRRNIAAPFLALVISATGYYVAEGLIFGSFAAPLASVAGSVIQSGGSAALFYAMAVLLERSHANVRIRQLLGGET</sequence>
<reference evidence="2" key="1">
    <citation type="journal article" date="2021" name="PeerJ">
        <title>Extensive microbial diversity within the chicken gut microbiome revealed by metagenomics and culture.</title>
        <authorList>
            <person name="Gilroy R."/>
            <person name="Ravi A."/>
            <person name="Getino M."/>
            <person name="Pursley I."/>
            <person name="Horton D.L."/>
            <person name="Alikhan N.F."/>
            <person name="Baker D."/>
            <person name="Gharbi K."/>
            <person name="Hall N."/>
            <person name="Watson M."/>
            <person name="Adriaenssens E.M."/>
            <person name="Foster-Nyarko E."/>
            <person name="Jarju S."/>
            <person name="Secka A."/>
            <person name="Antonio M."/>
            <person name="Oren A."/>
            <person name="Chaudhuri R.R."/>
            <person name="La Ragione R."/>
            <person name="Hildebrand F."/>
            <person name="Pallen M.J."/>
        </authorList>
    </citation>
    <scope>NUCLEOTIDE SEQUENCE</scope>
    <source>
        <strain evidence="2">ChiBcec15-3976</strain>
    </source>
</reference>
<protein>
    <submittedName>
        <fullName evidence="2">TIGR04002 family protein</fullName>
    </submittedName>
</protein>
<keyword evidence="1" id="KW-1133">Transmembrane helix</keyword>
<comment type="caution">
    <text evidence="2">The sequence shown here is derived from an EMBL/GenBank/DDBJ whole genome shotgun (WGS) entry which is preliminary data.</text>
</comment>